<dbReference type="EMBL" id="RHHT01000011">
    <property type="protein sequence ID" value="RNB81896.1"/>
    <property type="molecule type" value="Genomic_DNA"/>
</dbReference>
<dbReference type="PROSITE" id="PS52050">
    <property type="entry name" value="WYL"/>
    <property type="match status" value="1"/>
</dbReference>
<name>A0A3M8D1D4_9BACL</name>
<organism evidence="1 2">
    <name type="scientific">Brevibacillus panacihumi</name>
    <dbReference type="NCBI Taxonomy" id="497735"/>
    <lineage>
        <taxon>Bacteria</taxon>
        <taxon>Bacillati</taxon>
        <taxon>Bacillota</taxon>
        <taxon>Bacilli</taxon>
        <taxon>Bacillales</taxon>
        <taxon>Paenibacillaceae</taxon>
        <taxon>Brevibacillus</taxon>
    </lineage>
</organism>
<sequence>MNPFEKIFNYQIISRLEESGTIAITSHERTWLKTMLAHPAARHAFSEETLTKLQGILAQVEPYDLSGGFVEKAKSQEKQIYHPLLRKFRGILVRKQGMYITYQNRNGKTHLEQRGFPYKLEYSMVKREWYLLWYHFRIKSFMSTRLQHVFSVREHPVSSQVAQETIAIIETSLEMRKEQAVIEVVPAYNQELTRILYAFSCFEKEVEYLDQADTYRIKLFYLEDDREYILSKIRFLGTRIRVIEGKKLQLRMYESAQKALLRYGISMRNPETSE</sequence>
<dbReference type="AlphaFoldDB" id="A0A3M8D1D4"/>
<evidence type="ECO:0000313" key="1">
    <source>
        <dbReference type="EMBL" id="RNB81896.1"/>
    </source>
</evidence>
<dbReference type="RefSeq" id="WP_122912721.1">
    <property type="nucleotide sequence ID" value="NZ_RHHT01000011.1"/>
</dbReference>
<proteinExistence type="predicted"/>
<gene>
    <name evidence="1" type="ORF">EDM58_07155</name>
</gene>
<reference evidence="1 2" key="1">
    <citation type="submission" date="2018-10" db="EMBL/GenBank/DDBJ databases">
        <title>Phylogenomics of Brevibacillus.</title>
        <authorList>
            <person name="Dunlap C."/>
        </authorList>
    </citation>
    <scope>NUCLEOTIDE SEQUENCE [LARGE SCALE GENOMIC DNA]</scope>
    <source>
        <strain evidence="1 2">JCM 15085</strain>
    </source>
</reference>
<accession>A0A3M8D1D4</accession>
<protein>
    <submittedName>
        <fullName evidence="1">WYL domain-containing protein</fullName>
    </submittedName>
</protein>
<dbReference type="Proteomes" id="UP000281915">
    <property type="component" value="Unassembled WGS sequence"/>
</dbReference>
<comment type="caution">
    <text evidence="1">The sequence shown here is derived from an EMBL/GenBank/DDBJ whole genome shotgun (WGS) entry which is preliminary data.</text>
</comment>
<evidence type="ECO:0000313" key="2">
    <source>
        <dbReference type="Proteomes" id="UP000281915"/>
    </source>
</evidence>